<reference evidence="1" key="1">
    <citation type="submission" date="2019-10" db="EMBL/GenBank/DDBJ databases">
        <title>Conservation and host-specific expression of non-tandemly repeated heterogenous ribosome RNA gene in arbuscular mycorrhizal fungi.</title>
        <authorList>
            <person name="Maeda T."/>
            <person name="Kobayashi Y."/>
            <person name="Nakagawa T."/>
            <person name="Ezawa T."/>
            <person name="Yamaguchi K."/>
            <person name="Bino T."/>
            <person name="Nishimoto Y."/>
            <person name="Shigenobu S."/>
            <person name="Kawaguchi M."/>
        </authorList>
    </citation>
    <scope>NUCLEOTIDE SEQUENCE</scope>
    <source>
        <strain evidence="1">HR1</strain>
    </source>
</reference>
<dbReference type="AlphaFoldDB" id="A0A8H3MA20"/>
<name>A0A8H3MA20_9GLOM</name>
<sequence length="121" mass="13890">MICKLPFDMIDLTSFLSFYRTNRSLLLVPFCYTTCKQINFIEVCHYALSDLSHARPGFSGLSAITYDTCDTALSGLTAIHATLRRHYSLTTIYGIILQITIKDFFHIKTIKRHFIGSFRIN</sequence>
<dbReference type="EMBL" id="BLAL01000304">
    <property type="protein sequence ID" value="GET02040.1"/>
    <property type="molecule type" value="Genomic_DNA"/>
</dbReference>
<accession>A0A8H3MA20</accession>
<proteinExistence type="predicted"/>
<evidence type="ECO:0000313" key="1">
    <source>
        <dbReference type="EMBL" id="GET02040.1"/>
    </source>
</evidence>
<gene>
    <name evidence="1" type="ORF">RCL2_002841900</name>
</gene>
<evidence type="ECO:0000313" key="2">
    <source>
        <dbReference type="Proteomes" id="UP000615446"/>
    </source>
</evidence>
<organism evidence="1 2">
    <name type="scientific">Rhizophagus clarus</name>
    <dbReference type="NCBI Taxonomy" id="94130"/>
    <lineage>
        <taxon>Eukaryota</taxon>
        <taxon>Fungi</taxon>
        <taxon>Fungi incertae sedis</taxon>
        <taxon>Mucoromycota</taxon>
        <taxon>Glomeromycotina</taxon>
        <taxon>Glomeromycetes</taxon>
        <taxon>Glomerales</taxon>
        <taxon>Glomeraceae</taxon>
        <taxon>Rhizophagus</taxon>
    </lineage>
</organism>
<comment type="caution">
    <text evidence="1">The sequence shown here is derived from an EMBL/GenBank/DDBJ whole genome shotgun (WGS) entry which is preliminary data.</text>
</comment>
<protein>
    <submittedName>
        <fullName evidence="1">Uncharacterized protein</fullName>
    </submittedName>
</protein>
<dbReference type="Proteomes" id="UP000615446">
    <property type="component" value="Unassembled WGS sequence"/>
</dbReference>